<dbReference type="Proteomes" id="UP000603506">
    <property type="component" value="Unassembled WGS sequence"/>
</dbReference>
<reference evidence="1 2" key="1">
    <citation type="submission" date="2021-01" db="EMBL/GenBank/DDBJ databases">
        <title>Evidence that Capnocytophaga endodontalis is a later homotypic synonym for Capnocytophaga genospecies AHN8471, and request for opinion on proposed recognition of strain AHN8471 as type strain of the species.</title>
        <authorList>
            <person name="Nicholson A.C."/>
            <person name="Hopper C.L."/>
            <person name="Gulvik C.A."/>
            <person name="Mcquiston J.R."/>
            <person name="Lau E.F."/>
        </authorList>
    </citation>
    <scope>NUCLEOTIDE SEQUENCE [LARGE SCALE GENOMIC DNA]</scope>
    <source>
        <strain evidence="1 2">AHN9576</strain>
    </source>
</reference>
<protein>
    <submittedName>
        <fullName evidence="1">Uncharacterized protein</fullName>
    </submittedName>
</protein>
<dbReference type="RefSeq" id="WP_203093742.1">
    <property type="nucleotide sequence ID" value="NZ_JAESPH010000007.1"/>
</dbReference>
<comment type="caution">
    <text evidence="1">The sequence shown here is derived from an EMBL/GenBank/DDBJ whole genome shotgun (WGS) entry which is preliminary data.</text>
</comment>
<organism evidence="1 2">
    <name type="scientific">Capnocytophaga genosp. AHN8471</name>
    <dbReference type="NCBI Taxonomy" id="327574"/>
    <lineage>
        <taxon>Bacteria</taxon>
        <taxon>Pseudomonadati</taxon>
        <taxon>Bacteroidota</taxon>
        <taxon>Flavobacteriia</taxon>
        <taxon>Flavobacteriales</taxon>
        <taxon>Flavobacteriaceae</taxon>
        <taxon>Capnocytophaga</taxon>
    </lineage>
</organism>
<evidence type="ECO:0000313" key="2">
    <source>
        <dbReference type="Proteomes" id="UP000603506"/>
    </source>
</evidence>
<name>A0ABS1YZR6_9FLAO</name>
<sequence length="97" mass="11453">MFIDKKIIERIYNKAIENYNQCVFSKGNDFLELEVPCSLNELKIDKETIKLVYERDKSEITNVEIILLLFYGENAIGEYKCIEDNLGNIIDDFLIFY</sequence>
<dbReference type="EMBL" id="JAEUAH010000030">
    <property type="protein sequence ID" value="MBM0651909.1"/>
    <property type="molecule type" value="Genomic_DNA"/>
</dbReference>
<gene>
    <name evidence="1" type="ORF">JNB19_14330</name>
</gene>
<proteinExistence type="predicted"/>
<accession>A0ABS1YZR6</accession>
<evidence type="ECO:0000313" key="1">
    <source>
        <dbReference type="EMBL" id="MBM0651909.1"/>
    </source>
</evidence>
<keyword evidence="2" id="KW-1185">Reference proteome</keyword>